<name>A0A7Y9JN66_9MICO</name>
<dbReference type="RefSeq" id="WP_179433794.1">
    <property type="nucleotide sequence ID" value="NZ_BAABLC010000002.1"/>
</dbReference>
<dbReference type="PANTHER" id="PTHR12318:SF0">
    <property type="entry name" value="ACYL-COENZYME A DIPHOSPHATASE NUDT19"/>
    <property type="match status" value="1"/>
</dbReference>
<dbReference type="Proteomes" id="UP000552045">
    <property type="component" value="Unassembled WGS sequence"/>
</dbReference>
<evidence type="ECO:0000259" key="7">
    <source>
        <dbReference type="PROSITE" id="PS51462"/>
    </source>
</evidence>
<dbReference type="AlphaFoldDB" id="A0A7Y9JN66"/>
<evidence type="ECO:0000256" key="3">
    <source>
        <dbReference type="ARBA" id="ARBA00022723"/>
    </source>
</evidence>
<evidence type="ECO:0000256" key="4">
    <source>
        <dbReference type="ARBA" id="ARBA00022801"/>
    </source>
</evidence>
<protein>
    <submittedName>
        <fullName evidence="8">8-oxo-dGTP pyrophosphatase MutT (NUDIX family)</fullName>
    </submittedName>
</protein>
<evidence type="ECO:0000256" key="5">
    <source>
        <dbReference type="ARBA" id="ARBA00022842"/>
    </source>
</evidence>
<dbReference type="InterPro" id="IPR000086">
    <property type="entry name" value="NUDIX_hydrolase_dom"/>
</dbReference>
<comment type="cofactor">
    <cofactor evidence="1">
        <name>Mn(2+)</name>
        <dbReference type="ChEBI" id="CHEBI:29035"/>
    </cofactor>
</comment>
<evidence type="ECO:0000256" key="1">
    <source>
        <dbReference type="ARBA" id="ARBA00001936"/>
    </source>
</evidence>
<dbReference type="SUPFAM" id="SSF55811">
    <property type="entry name" value="Nudix"/>
    <property type="match status" value="1"/>
</dbReference>
<evidence type="ECO:0000256" key="2">
    <source>
        <dbReference type="ARBA" id="ARBA00001946"/>
    </source>
</evidence>
<evidence type="ECO:0000313" key="9">
    <source>
        <dbReference type="Proteomes" id="UP000552045"/>
    </source>
</evidence>
<comment type="cofactor">
    <cofactor evidence="2">
        <name>Mg(2+)</name>
        <dbReference type="ChEBI" id="CHEBI:18420"/>
    </cofactor>
</comment>
<organism evidence="8 9">
    <name type="scientific">Microbacterium pseudoresistens</name>
    <dbReference type="NCBI Taxonomy" id="640634"/>
    <lineage>
        <taxon>Bacteria</taxon>
        <taxon>Bacillati</taxon>
        <taxon>Actinomycetota</taxon>
        <taxon>Actinomycetes</taxon>
        <taxon>Micrococcales</taxon>
        <taxon>Microbacteriaceae</taxon>
        <taxon>Microbacterium</taxon>
    </lineage>
</organism>
<keyword evidence="4" id="KW-0378">Hydrolase</keyword>
<dbReference type="GO" id="GO:0016818">
    <property type="term" value="F:hydrolase activity, acting on acid anhydrides, in phosphorus-containing anhydrides"/>
    <property type="evidence" value="ECO:0007669"/>
    <property type="project" value="InterPro"/>
</dbReference>
<comment type="caution">
    <text evidence="8">The sequence shown here is derived from an EMBL/GenBank/DDBJ whole genome shotgun (WGS) entry which is preliminary data.</text>
</comment>
<dbReference type="GO" id="GO:0046872">
    <property type="term" value="F:metal ion binding"/>
    <property type="evidence" value="ECO:0007669"/>
    <property type="project" value="UniProtKB-KW"/>
</dbReference>
<dbReference type="PANTHER" id="PTHR12318">
    <property type="entry name" value="TESTOSTERONE-REGULATED PROTEIN RP2"/>
    <property type="match status" value="1"/>
</dbReference>
<accession>A0A7Y9JN66</accession>
<dbReference type="PROSITE" id="PS51462">
    <property type="entry name" value="NUDIX"/>
    <property type="match status" value="1"/>
</dbReference>
<dbReference type="Gene3D" id="3.90.79.10">
    <property type="entry name" value="Nucleoside Triphosphate Pyrophosphohydrolase"/>
    <property type="match status" value="2"/>
</dbReference>
<evidence type="ECO:0000313" key="8">
    <source>
        <dbReference type="EMBL" id="NYD55015.1"/>
    </source>
</evidence>
<keyword evidence="9" id="KW-1185">Reference proteome</keyword>
<dbReference type="Pfam" id="PF00293">
    <property type="entry name" value="NUDIX"/>
    <property type="match status" value="1"/>
</dbReference>
<dbReference type="InterPro" id="IPR015797">
    <property type="entry name" value="NUDIX_hydrolase-like_dom_sf"/>
</dbReference>
<gene>
    <name evidence="8" type="ORF">BKA02_002070</name>
</gene>
<keyword evidence="6" id="KW-0464">Manganese</keyword>
<keyword evidence="5" id="KW-0460">Magnesium</keyword>
<reference evidence="8 9" key="1">
    <citation type="submission" date="2020-07" db="EMBL/GenBank/DDBJ databases">
        <title>Sequencing the genomes of 1000 actinobacteria strains.</title>
        <authorList>
            <person name="Klenk H.-P."/>
        </authorList>
    </citation>
    <scope>NUCLEOTIDE SEQUENCE [LARGE SCALE GENOMIC DNA]</scope>
    <source>
        <strain evidence="8 9">DSM 22185</strain>
    </source>
</reference>
<dbReference type="EMBL" id="JACCBH010000001">
    <property type="protein sequence ID" value="NYD55015.1"/>
    <property type="molecule type" value="Genomic_DNA"/>
</dbReference>
<proteinExistence type="predicted"/>
<evidence type="ECO:0000256" key="6">
    <source>
        <dbReference type="ARBA" id="ARBA00023211"/>
    </source>
</evidence>
<keyword evidence="3" id="KW-0479">Metal-binding</keyword>
<dbReference type="InterPro" id="IPR039121">
    <property type="entry name" value="NUDT19"/>
</dbReference>
<sequence>MSGDPVLGGTAVTLRDGTGGVEVLLVRRPDRGSFAGAWVFPGGVAEESDRTPETSEIEIARRTAIRETEEEVGLRIRDLVPLSCWSPPPEAPKRVRTWFFLTADAEGDLHSAAAEVVDAVWLTPGEALARHAEGALSLFPPTWVTLHGLTGRGTAAEALAAAGEPARFRTRLRHAEKGLTSAGQVFLWEGDEEHPDSPGAVGARHRLETGAGPWRYVRD</sequence>
<feature type="domain" description="Nudix hydrolase" evidence="7">
    <location>
        <begin position="5"/>
        <end position="145"/>
    </location>
</feature>